<keyword evidence="3" id="KW-0732">Signal</keyword>
<dbReference type="Pfam" id="PF00112">
    <property type="entry name" value="Peptidase_C1"/>
    <property type="match status" value="1"/>
</dbReference>
<gene>
    <name evidence="10" type="ORF">FSB_LOCUS61578</name>
</gene>
<keyword evidence="5" id="KW-0788">Thiol protease</keyword>
<keyword evidence="6" id="KW-1015">Disulfide bond</keyword>
<dbReference type="InterPro" id="IPR013201">
    <property type="entry name" value="Prot_inhib_I29"/>
</dbReference>
<dbReference type="InterPro" id="IPR039417">
    <property type="entry name" value="Peptidase_C1A_papain-like"/>
</dbReference>
<dbReference type="PRINTS" id="PR00705">
    <property type="entry name" value="PAPAIN"/>
</dbReference>
<dbReference type="InterPro" id="IPR038765">
    <property type="entry name" value="Papain-like_cys_pep_sf"/>
</dbReference>
<evidence type="ECO:0000256" key="3">
    <source>
        <dbReference type="ARBA" id="ARBA00022729"/>
    </source>
</evidence>
<evidence type="ECO:0000256" key="6">
    <source>
        <dbReference type="ARBA" id="ARBA00023157"/>
    </source>
</evidence>
<feature type="domain" description="Peptidase C1A papain C-terminal" evidence="8">
    <location>
        <begin position="129"/>
        <end position="346"/>
    </location>
</feature>
<name>A0A2N9J8L2_FAGSY</name>
<evidence type="ECO:0000259" key="8">
    <source>
        <dbReference type="SMART" id="SM00645"/>
    </source>
</evidence>
<evidence type="ECO:0000256" key="5">
    <source>
        <dbReference type="ARBA" id="ARBA00022807"/>
    </source>
</evidence>
<dbReference type="GO" id="GO:0008234">
    <property type="term" value="F:cysteine-type peptidase activity"/>
    <property type="evidence" value="ECO:0007669"/>
    <property type="project" value="UniProtKB-KW"/>
</dbReference>
<dbReference type="Gene3D" id="3.90.70.10">
    <property type="entry name" value="Cysteine proteinases"/>
    <property type="match status" value="1"/>
</dbReference>
<dbReference type="Pfam" id="PF08246">
    <property type="entry name" value="Inhibitor_I29"/>
    <property type="match status" value="1"/>
</dbReference>
<keyword evidence="7" id="KW-0325">Glycoprotein</keyword>
<keyword evidence="4" id="KW-0378">Hydrolase</keyword>
<feature type="domain" description="Cathepsin propeptide inhibitor" evidence="9">
    <location>
        <begin position="38"/>
        <end position="95"/>
    </location>
</feature>
<dbReference type="InterPro" id="IPR000668">
    <property type="entry name" value="Peptidase_C1A_C"/>
</dbReference>
<evidence type="ECO:0000256" key="2">
    <source>
        <dbReference type="ARBA" id="ARBA00022670"/>
    </source>
</evidence>
<evidence type="ECO:0000313" key="10">
    <source>
        <dbReference type="EMBL" id="SPD33696.1"/>
    </source>
</evidence>
<evidence type="ECO:0000256" key="7">
    <source>
        <dbReference type="ARBA" id="ARBA00023180"/>
    </source>
</evidence>
<reference evidence="10" key="1">
    <citation type="submission" date="2018-02" db="EMBL/GenBank/DDBJ databases">
        <authorList>
            <person name="Cohen D.B."/>
            <person name="Kent A.D."/>
        </authorList>
    </citation>
    <scope>NUCLEOTIDE SEQUENCE</scope>
</reference>
<dbReference type="SMART" id="SM00848">
    <property type="entry name" value="Inhibitor_I29"/>
    <property type="match status" value="1"/>
</dbReference>
<organism evidence="10">
    <name type="scientific">Fagus sylvatica</name>
    <name type="common">Beechnut</name>
    <dbReference type="NCBI Taxonomy" id="28930"/>
    <lineage>
        <taxon>Eukaryota</taxon>
        <taxon>Viridiplantae</taxon>
        <taxon>Streptophyta</taxon>
        <taxon>Embryophyta</taxon>
        <taxon>Tracheophyta</taxon>
        <taxon>Spermatophyta</taxon>
        <taxon>Magnoliopsida</taxon>
        <taxon>eudicotyledons</taxon>
        <taxon>Gunneridae</taxon>
        <taxon>Pentapetalae</taxon>
        <taxon>rosids</taxon>
        <taxon>fabids</taxon>
        <taxon>Fagales</taxon>
        <taxon>Fagaceae</taxon>
        <taxon>Fagus</taxon>
    </lineage>
</organism>
<dbReference type="PROSITE" id="PS00139">
    <property type="entry name" value="THIOL_PROTEASE_CYS"/>
    <property type="match status" value="1"/>
</dbReference>
<dbReference type="SMART" id="SM00645">
    <property type="entry name" value="Pept_C1"/>
    <property type="match status" value="1"/>
</dbReference>
<dbReference type="PANTHER" id="PTHR12411">
    <property type="entry name" value="CYSTEINE PROTEASE FAMILY C1-RELATED"/>
    <property type="match status" value="1"/>
</dbReference>
<dbReference type="InterPro" id="IPR000169">
    <property type="entry name" value="Pept_cys_AS"/>
</dbReference>
<dbReference type="EMBL" id="OIVN01006469">
    <property type="protein sequence ID" value="SPD33696.1"/>
    <property type="molecule type" value="Genomic_DNA"/>
</dbReference>
<protein>
    <recommendedName>
        <fullName evidence="11">Cysteine proteinase</fullName>
    </recommendedName>
</protein>
<evidence type="ECO:0008006" key="11">
    <source>
        <dbReference type="Google" id="ProtNLM"/>
    </source>
</evidence>
<dbReference type="CDD" id="cd02248">
    <property type="entry name" value="Peptidase_C1A"/>
    <property type="match status" value="1"/>
</dbReference>
<dbReference type="InterPro" id="IPR013128">
    <property type="entry name" value="Peptidase_C1A"/>
</dbReference>
<keyword evidence="2" id="KW-0645">Protease</keyword>
<evidence type="ECO:0000256" key="1">
    <source>
        <dbReference type="ARBA" id="ARBA00008455"/>
    </source>
</evidence>
<dbReference type="InterPro" id="IPR025661">
    <property type="entry name" value="Pept_asp_AS"/>
</dbReference>
<comment type="similarity">
    <text evidence="1">Belongs to the peptidase C1 family.</text>
</comment>
<accession>A0A2N9J8L2</accession>
<evidence type="ECO:0000259" key="9">
    <source>
        <dbReference type="SMART" id="SM00848"/>
    </source>
</evidence>
<dbReference type="FunFam" id="3.90.70.10:FF:000067">
    <property type="entry name" value="Senescence-specific cysteine protease"/>
    <property type="match status" value="1"/>
</dbReference>
<dbReference type="AlphaFoldDB" id="A0A2N9J8L2"/>
<sequence>MALTLEKKLITITLLILGTWISQAMSRTLLEAALAKRHEQWMAQYGRNYADSVEKEKRFKIFKDNAGFIDKFNNEVNHTYKLSVNEFSDLTNEEFLASHTGYKKISTQPILSSPKTTKFRYENLTATEIPMSMDWREKGAVTSIKNQGRCGCCWAFSAVAAVEGITQIKTGNLISLSEQQLVDCDVEDNNGCRGGSMDNAFTYIIQNNGLATEENYPYEAMDGRNCDPEKASTYAAKISAFQDVTPNSEEALLQAVAIQPISVAIDASSPAFQHYSSGVFTGECGTNLVHAVTAIGYGTNNDGTKYWLIKNSWGTTWGENGYMKIQRDIQAPQGLCGLAMHPSYPVIS</sequence>
<proteinExistence type="inferred from homology"/>
<dbReference type="GO" id="GO:0006508">
    <property type="term" value="P:proteolysis"/>
    <property type="evidence" value="ECO:0007669"/>
    <property type="project" value="UniProtKB-KW"/>
</dbReference>
<evidence type="ECO:0000256" key="4">
    <source>
        <dbReference type="ARBA" id="ARBA00022801"/>
    </source>
</evidence>
<dbReference type="SUPFAM" id="SSF54001">
    <property type="entry name" value="Cysteine proteinases"/>
    <property type="match status" value="1"/>
</dbReference>
<dbReference type="PROSITE" id="PS00640">
    <property type="entry name" value="THIOL_PROTEASE_ASN"/>
    <property type="match status" value="1"/>
</dbReference>